<protein>
    <recommendedName>
        <fullName evidence="4">FRIGIDA-like protein</fullName>
    </recommendedName>
</protein>
<dbReference type="GO" id="GO:0030154">
    <property type="term" value="P:cell differentiation"/>
    <property type="evidence" value="ECO:0007669"/>
    <property type="project" value="UniProtKB-KW"/>
</dbReference>
<dbReference type="PANTHER" id="PTHR31791:SF80">
    <property type="entry name" value="FRIGIDA-LIKE PROTEIN"/>
    <property type="match status" value="1"/>
</dbReference>
<feature type="compositionally biased region" description="Basic and acidic residues" evidence="5">
    <location>
        <begin position="161"/>
        <end position="178"/>
    </location>
</feature>
<dbReference type="SMR" id="A0A1D6GM03"/>
<gene>
    <name evidence="6" type="ORF">ZEAMMB73_Zm00001d013768</name>
</gene>
<dbReference type="PANTHER" id="PTHR31791">
    <property type="entry name" value="FRIGIDA-LIKE PROTEIN 3-RELATED"/>
    <property type="match status" value="1"/>
</dbReference>
<dbReference type="InParanoid" id="A0A1D6GM03"/>
<dbReference type="eggNOG" id="ENOG502QUKS">
    <property type="taxonomic scope" value="Eukaryota"/>
</dbReference>
<dbReference type="AlphaFoldDB" id="A0A1D6GM03"/>
<feature type="compositionally biased region" description="Basic and acidic residues" evidence="5">
    <location>
        <begin position="561"/>
        <end position="571"/>
    </location>
</feature>
<feature type="compositionally biased region" description="Acidic residues" evidence="5">
    <location>
        <begin position="85"/>
        <end position="160"/>
    </location>
</feature>
<feature type="compositionally biased region" description="Acidic residues" evidence="5">
    <location>
        <begin position="196"/>
        <end position="221"/>
    </location>
</feature>
<dbReference type="Pfam" id="PF07899">
    <property type="entry name" value="Frigida"/>
    <property type="match status" value="1"/>
</dbReference>
<keyword evidence="4" id="KW-0217">Developmental protein</keyword>
<name>A0A1D6GM03_MAIZE</name>
<keyword evidence="3 4" id="KW-0287">Flowering</keyword>
<evidence type="ECO:0000256" key="1">
    <source>
        <dbReference type="ARBA" id="ARBA00008956"/>
    </source>
</evidence>
<dbReference type="ExpressionAtlas" id="A0A1D6GM03">
    <property type="expression patterns" value="baseline and differential"/>
</dbReference>
<dbReference type="GO" id="GO:0009908">
    <property type="term" value="P:flower development"/>
    <property type="evidence" value="ECO:0007669"/>
    <property type="project" value="UniProtKB-KW"/>
</dbReference>
<feature type="region of interest" description="Disordered" evidence="5">
    <location>
        <begin position="73"/>
        <end position="229"/>
    </location>
</feature>
<reference evidence="6" key="1">
    <citation type="submission" date="2015-12" db="EMBL/GenBank/DDBJ databases">
        <title>Update maize B73 reference genome by single molecule sequencing technologies.</title>
        <authorList>
            <consortium name="Maize Genome Sequencing Project"/>
            <person name="Ware D."/>
        </authorList>
    </citation>
    <scope>NUCLEOTIDE SEQUENCE</scope>
    <source>
        <tissue evidence="6">Seedling</tissue>
    </source>
</reference>
<proteinExistence type="inferred from homology"/>
<sequence length="693" mass="79341">MGTAAPAMMPTEDLEAAIAELPAKKGVLREAFHTLAACSPYPLPFTWEDLDAHVSSVQSSISRRFSQLRALEAAGTARSSKNKEEDNEVEEEDEVVEEEEEEEEVEEEMVEEDEEEEEEEDEEEGEEEQEEEEEEEVVEEEGEEEEGEEEQEEEEADDEIDNQKEEDREGGEDNKRDADEETLTTKVSAGQGKETEGEEELDGYAQGDGEEQGTEEEEMVEETTKKQLRGLPADGRKEFVEACKRMDAETLVEFVICFSISSKKLLSAMHHAPDPAALVLQVVKLLVSNKNFRCYKVWVQCITLFRWLSMKSAKHSADTTEQAKLVAKDWKKMIDNTVCCRELDTLSRGLLQFLIAYNIVSEFNIHDIISIFAMVRKGYKNNNIAKLCEDLGLADRATGLIDYMIGNGQHPEVFHLVQNFNLEDKYPPFSLLKGYIQKAKQTFVEMFKKSQTHESLELYGCMAPWVARTLDIQATLCCRQKFEAAILLLTDFFRNWAIPKELWIAHYLAEQKLTDSKQRSAIMAEIKYLMSGYEKKQRSENLSTWASQHPPTESKRRNRKRKEEEQEHHEAQYNQQQQEQNENKLIQGKRHQLHQENMAQVTQQQQQHMQPTTRPATLKLPTPAIPLVLNAAQIQNFARPAYAAVPGVHNYPAQPGWSAAQGSPFVPQFMSPQYMGLPFNPFGLHPTCYPRRR</sequence>
<feature type="region of interest" description="Disordered" evidence="5">
    <location>
        <begin position="539"/>
        <end position="580"/>
    </location>
</feature>
<accession>A0A1D6GM03</accession>
<evidence type="ECO:0000256" key="2">
    <source>
        <dbReference type="ARBA" id="ARBA00022782"/>
    </source>
</evidence>
<feature type="compositionally biased region" description="Polar residues" evidence="5">
    <location>
        <begin position="540"/>
        <end position="551"/>
    </location>
</feature>
<comment type="similarity">
    <text evidence="1 4">Belongs to the Frigida family.</text>
</comment>
<evidence type="ECO:0000313" key="6">
    <source>
        <dbReference type="EMBL" id="AQK64340.1"/>
    </source>
</evidence>
<dbReference type="InterPro" id="IPR012474">
    <property type="entry name" value="Frigida"/>
</dbReference>
<evidence type="ECO:0000256" key="3">
    <source>
        <dbReference type="ARBA" id="ARBA00023089"/>
    </source>
</evidence>
<keyword evidence="2 4" id="KW-0221">Differentiation</keyword>
<dbReference type="PaxDb" id="4577-GRMZM2G403218_P02"/>
<evidence type="ECO:0000256" key="4">
    <source>
        <dbReference type="RuleBase" id="RU364012"/>
    </source>
</evidence>
<dbReference type="EMBL" id="CM000781">
    <property type="protein sequence ID" value="AQK64340.1"/>
    <property type="molecule type" value="Genomic_DNA"/>
</dbReference>
<dbReference type="IntAct" id="A0A1D6GM03">
    <property type="interactions" value="1"/>
</dbReference>
<evidence type="ECO:0000256" key="5">
    <source>
        <dbReference type="SAM" id="MobiDB-lite"/>
    </source>
</evidence>
<organism evidence="6">
    <name type="scientific">Zea mays</name>
    <name type="common">Maize</name>
    <dbReference type="NCBI Taxonomy" id="4577"/>
    <lineage>
        <taxon>Eukaryota</taxon>
        <taxon>Viridiplantae</taxon>
        <taxon>Streptophyta</taxon>
        <taxon>Embryophyta</taxon>
        <taxon>Tracheophyta</taxon>
        <taxon>Spermatophyta</taxon>
        <taxon>Magnoliopsida</taxon>
        <taxon>Liliopsida</taxon>
        <taxon>Poales</taxon>
        <taxon>Poaceae</taxon>
        <taxon>PACMAD clade</taxon>
        <taxon>Panicoideae</taxon>
        <taxon>Andropogonodae</taxon>
        <taxon>Andropogoneae</taxon>
        <taxon>Tripsacinae</taxon>
        <taxon>Zea</taxon>
    </lineage>
</organism>